<organism evidence="2">
    <name type="scientific">Puccinia triticina (isolate 1-1 / race 1 (BBBD))</name>
    <name type="common">Brown leaf rust fungus</name>
    <dbReference type="NCBI Taxonomy" id="630390"/>
    <lineage>
        <taxon>Eukaryota</taxon>
        <taxon>Fungi</taxon>
        <taxon>Dikarya</taxon>
        <taxon>Basidiomycota</taxon>
        <taxon>Pucciniomycotina</taxon>
        <taxon>Pucciniomycetes</taxon>
        <taxon>Pucciniales</taxon>
        <taxon>Pucciniaceae</taxon>
        <taxon>Puccinia</taxon>
    </lineage>
</organism>
<dbReference type="AlphaFoldDB" id="A0A180GRM9"/>
<dbReference type="EMBL" id="ADAS02000028">
    <property type="protein sequence ID" value="OAV95477.1"/>
    <property type="molecule type" value="Genomic_DNA"/>
</dbReference>
<evidence type="ECO:0000313" key="4">
    <source>
        <dbReference type="Proteomes" id="UP000005240"/>
    </source>
</evidence>
<keyword evidence="4" id="KW-1185">Reference proteome</keyword>
<evidence type="ECO:0000313" key="3">
    <source>
        <dbReference type="EnsemblFungi" id="PTTG_12200-t43_1-p1"/>
    </source>
</evidence>
<evidence type="ECO:0000313" key="2">
    <source>
        <dbReference type="EMBL" id="OAV95477.1"/>
    </source>
</evidence>
<protein>
    <submittedName>
        <fullName evidence="2 3">Uncharacterized protein</fullName>
    </submittedName>
</protein>
<feature type="transmembrane region" description="Helical" evidence="1">
    <location>
        <begin position="431"/>
        <end position="453"/>
    </location>
</feature>
<gene>
    <name evidence="2" type="ORF">PTTG_12200</name>
</gene>
<reference evidence="2" key="2">
    <citation type="submission" date="2016-05" db="EMBL/GenBank/DDBJ databases">
        <title>Comparative analysis highlights variable genome content of wheat rusts and divergence of the mating loci.</title>
        <authorList>
            <person name="Cuomo C.A."/>
            <person name="Bakkeren G."/>
            <person name="Szabo L."/>
            <person name="Khalil H."/>
            <person name="Joly D."/>
            <person name="Goldberg J."/>
            <person name="Young S."/>
            <person name="Zeng Q."/>
            <person name="Fellers J."/>
        </authorList>
    </citation>
    <scope>NUCLEOTIDE SEQUENCE [LARGE SCALE GENOMIC DNA]</scope>
    <source>
        <strain evidence="2">1-1 BBBD Race 1</strain>
    </source>
</reference>
<dbReference type="VEuPathDB" id="FungiDB:PTTG_12200"/>
<name>A0A180GRM9_PUCT1</name>
<feature type="transmembrane region" description="Helical" evidence="1">
    <location>
        <begin position="394"/>
        <end position="411"/>
    </location>
</feature>
<dbReference type="EnsemblFungi" id="PTTG_12200-t43_1">
    <property type="protein sequence ID" value="PTTG_12200-t43_1-p1"/>
    <property type="gene ID" value="PTTG_12200"/>
</dbReference>
<feature type="transmembrane region" description="Helical" evidence="1">
    <location>
        <begin position="159"/>
        <end position="183"/>
    </location>
</feature>
<feature type="transmembrane region" description="Helical" evidence="1">
    <location>
        <begin position="243"/>
        <end position="264"/>
    </location>
</feature>
<keyword evidence="1" id="KW-0472">Membrane</keyword>
<reference evidence="3 4" key="3">
    <citation type="journal article" date="2017" name="G3 (Bethesda)">
        <title>Comparative analysis highlights variable genome content of wheat rusts and divergence of the mating loci.</title>
        <authorList>
            <person name="Cuomo C.A."/>
            <person name="Bakkeren G."/>
            <person name="Khalil H.B."/>
            <person name="Panwar V."/>
            <person name="Joly D."/>
            <person name="Linning R."/>
            <person name="Sakthikumar S."/>
            <person name="Song X."/>
            <person name="Adiconis X."/>
            <person name="Fan L."/>
            <person name="Goldberg J.M."/>
            <person name="Levin J.Z."/>
            <person name="Young S."/>
            <person name="Zeng Q."/>
            <person name="Anikster Y."/>
            <person name="Bruce M."/>
            <person name="Wang M."/>
            <person name="Yin C."/>
            <person name="McCallum B."/>
            <person name="Szabo L.J."/>
            <person name="Hulbert S."/>
            <person name="Chen X."/>
            <person name="Fellers J.P."/>
        </authorList>
    </citation>
    <scope>NUCLEOTIDE SEQUENCE</scope>
    <source>
        <strain evidence="4">Isolate 1-1 / race 1 (BBBD)</strain>
        <strain evidence="3">isolate 1-1 / race 1 (BBBD)</strain>
    </source>
</reference>
<reference evidence="2" key="1">
    <citation type="submission" date="2009-11" db="EMBL/GenBank/DDBJ databases">
        <authorList>
            <consortium name="The Broad Institute Genome Sequencing Platform"/>
            <person name="Ward D."/>
            <person name="Feldgarden M."/>
            <person name="Earl A."/>
            <person name="Young S.K."/>
            <person name="Zeng Q."/>
            <person name="Koehrsen M."/>
            <person name="Alvarado L."/>
            <person name="Berlin A."/>
            <person name="Bochicchio J."/>
            <person name="Borenstein D."/>
            <person name="Chapman S.B."/>
            <person name="Chen Z."/>
            <person name="Engels R."/>
            <person name="Freedman E."/>
            <person name="Gellesch M."/>
            <person name="Goldberg J."/>
            <person name="Griggs A."/>
            <person name="Gujja S."/>
            <person name="Heilman E."/>
            <person name="Heiman D."/>
            <person name="Hepburn T."/>
            <person name="Howarth C."/>
            <person name="Jen D."/>
            <person name="Larson L."/>
            <person name="Lewis B."/>
            <person name="Mehta T."/>
            <person name="Park D."/>
            <person name="Pearson M."/>
            <person name="Roberts A."/>
            <person name="Saif S."/>
            <person name="Shea T."/>
            <person name="Shenoy N."/>
            <person name="Sisk P."/>
            <person name="Stolte C."/>
            <person name="Sykes S."/>
            <person name="Thomson T."/>
            <person name="Walk T."/>
            <person name="White J."/>
            <person name="Yandava C."/>
            <person name="Izard J."/>
            <person name="Baranova O.V."/>
            <person name="Blanton J.M."/>
            <person name="Tanner A.C."/>
            <person name="Dewhirst F.E."/>
            <person name="Haas B."/>
            <person name="Nusbaum C."/>
            <person name="Birren B."/>
        </authorList>
    </citation>
    <scope>NUCLEOTIDE SEQUENCE [LARGE SCALE GENOMIC DNA]</scope>
    <source>
        <strain evidence="2">1-1 BBBD Race 1</strain>
    </source>
</reference>
<accession>A0A180GRM9</accession>
<evidence type="ECO:0000256" key="1">
    <source>
        <dbReference type="SAM" id="Phobius"/>
    </source>
</evidence>
<dbReference type="OrthoDB" id="2495439at2759"/>
<feature type="transmembrane region" description="Helical" evidence="1">
    <location>
        <begin position="28"/>
        <end position="48"/>
    </location>
</feature>
<keyword evidence="1" id="KW-1133">Transmembrane helix</keyword>
<dbReference type="Proteomes" id="UP000005240">
    <property type="component" value="Unassembled WGS sequence"/>
</dbReference>
<reference evidence="3" key="4">
    <citation type="submission" date="2025-05" db="UniProtKB">
        <authorList>
            <consortium name="EnsemblFungi"/>
        </authorList>
    </citation>
    <scope>IDENTIFICATION</scope>
    <source>
        <strain evidence="3">isolate 1-1 / race 1 (BBBD)</strain>
    </source>
</reference>
<proteinExistence type="predicted"/>
<keyword evidence="1" id="KW-0812">Transmembrane</keyword>
<sequence>MEAPDWTQIKGQLDLKYHIHASDAGKRFMWVIVGIFPFTIILHILSAVKRGQRAGFWFVRRDAEGYIFENRHVVVHTLSAFKTLLACIAVIFLQQDIQTHVRPYCVAFQASGFAVMHIQNWHRTWCSIYSMPPTSLHLSLKQGPRKNIFNQSDRAMPPWLFNFGLVGGSLYGIILTLASTAIICTSINRDNSLYRAVSDILDENISLARDPTPESKILMMQNGALLLSGIENMKSESLRIFHAFQYLVCGFVAINFISVTLYWWSLHAIIRCLDKQLSTYRQCLQNRDEAIQLGMISMCPGAITFDKSRETLDVVKTKKLDADDAPLPSDASQMTRVSSTNLMSWLPTFKGDDISADHLIWKSAFMRSIKPEGSSYKARLRSEHSILQRCKVNTIWQAVFITIMSMSYISMASTLGANAFDVPQRTSITQLGYYVILWSNSIWVVGGTGLAMLSARVAFLRSYTSMSQQASAEAAHRTESFDY</sequence>